<comment type="similarity">
    <text evidence="4">Belongs to the trans-sulfuration enzymes family.</text>
</comment>
<evidence type="ECO:0000256" key="4">
    <source>
        <dbReference type="RuleBase" id="RU362118"/>
    </source>
</evidence>
<dbReference type="PIRSF" id="PIRSF001434">
    <property type="entry name" value="CGS"/>
    <property type="match status" value="1"/>
</dbReference>
<dbReference type="Gene3D" id="3.40.640.10">
    <property type="entry name" value="Type I PLP-dependent aspartate aminotransferase-like (Major domain)"/>
    <property type="match status" value="1"/>
</dbReference>
<dbReference type="InterPro" id="IPR000277">
    <property type="entry name" value="Cys/Met-Metab_PyrdxlP-dep_enz"/>
</dbReference>
<evidence type="ECO:0000256" key="3">
    <source>
        <dbReference type="PIRSR" id="PIRSR001434-2"/>
    </source>
</evidence>
<dbReference type="GO" id="GO:0030170">
    <property type="term" value="F:pyridoxal phosphate binding"/>
    <property type="evidence" value="ECO:0007669"/>
    <property type="project" value="InterPro"/>
</dbReference>
<sequence length="417" mass="44647">MATDNNNNAPPQHSSWRLATQTIHAGRAHDDPHGALVAPLYQSATFTFANSQQGSERFAGDAQGYIYSRLGNPTVTELEQKMAVLEAAATATGMGAVSAAMLAFLKQGDHILVAKAIYGCSFALFSELFTRFGISVDFVDMTTPQSVAKAMRDNTRLLFLETPANPHLQVIDIAAIADIGHQYGARVVVDNTFMTPLFQRPREQGADIVIHSATKYLNGHGDVVAGVICGNEDDIALIKSTTLKDMGATISPHDAWLILRGLKTLDVRMQRHMQNAQQVADFLQQHKAVATLYFPGCADHPAQALMGTQMHAAGAVIAFELEGDEAQARRFLDALQLITLAVSLGDAESLIQHPASMTHSPFTPEARQAAGISDTLVRLSVGLEAIEDILADLAQALAVATAQPATTSRSTTIKHAG</sequence>
<dbReference type="GO" id="GO:0009086">
    <property type="term" value="P:methionine biosynthetic process"/>
    <property type="evidence" value="ECO:0007669"/>
    <property type="project" value="UniProtKB-ARBA"/>
</dbReference>
<dbReference type="PANTHER" id="PTHR11808">
    <property type="entry name" value="TRANS-SULFURATION ENZYME FAMILY MEMBER"/>
    <property type="match status" value="1"/>
</dbReference>
<accession>K2L4K9</accession>
<dbReference type="FunFam" id="3.40.640.10:FF:000046">
    <property type="entry name" value="Cystathionine gamma-lyase"/>
    <property type="match status" value="1"/>
</dbReference>
<reference evidence="5 6" key="1">
    <citation type="journal article" date="2012" name="J. Bacteriol.">
        <title>Genome Sequence of Idiomarina xiamenensis Type Strain 10-D-4.</title>
        <authorList>
            <person name="Lai Q."/>
            <person name="Wang L."/>
            <person name="Wang W."/>
            <person name="Shao Z."/>
        </authorList>
    </citation>
    <scope>NUCLEOTIDE SEQUENCE [LARGE SCALE GENOMIC DNA]</scope>
    <source>
        <strain evidence="5 6">10-D-4</strain>
    </source>
</reference>
<proteinExistence type="inferred from homology"/>
<protein>
    <submittedName>
        <fullName evidence="5">Methionine gamma-lyase</fullName>
    </submittedName>
</protein>
<dbReference type="GO" id="GO:0005737">
    <property type="term" value="C:cytoplasm"/>
    <property type="evidence" value="ECO:0007669"/>
    <property type="project" value="TreeGrafter"/>
</dbReference>
<name>K2L4K9_9GAMM</name>
<evidence type="ECO:0000256" key="1">
    <source>
        <dbReference type="ARBA" id="ARBA00001933"/>
    </source>
</evidence>
<comment type="caution">
    <text evidence="5">The sequence shown here is derived from an EMBL/GenBank/DDBJ whole genome shotgun (WGS) entry which is preliminary data.</text>
</comment>
<gene>
    <name evidence="5" type="ORF">A10D4_04080</name>
</gene>
<dbReference type="OrthoDB" id="9805807at2"/>
<dbReference type="STRING" id="740709.A10D4_04080"/>
<dbReference type="PROSITE" id="PS00868">
    <property type="entry name" value="CYS_MET_METAB_PP"/>
    <property type="match status" value="1"/>
</dbReference>
<dbReference type="InterPro" id="IPR015422">
    <property type="entry name" value="PyrdxlP-dep_Trfase_small"/>
</dbReference>
<dbReference type="eggNOG" id="COG0626">
    <property type="taxonomic scope" value="Bacteria"/>
</dbReference>
<keyword evidence="2 3" id="KW-0663">Pyridoxal phosphate</keyword>
<dbReference type="SUPFAM" id="SSF53383">
    <property type="entry name" value="PLP-dependent transferases"/>
    <property type="match status" value="1"/>
</dbReference>
<dbReference type="EMBL" id="AMRG01000004">
    <property type="protein sequence ID" value="EKE84760.1"/>
    <property type="molecule type" value="Genomic_DNA"/>
</dbReference>
<dbReference type="CDD" id="cd00614">
    <property type="entry name" value="CGS_like"/>
    <property type="match status" value="1"/>
</dbReference>
<dbReference type="InterPro" id="IPR054542">
    <property type="entry name" value="Cys_met_metab_PP"/>
</dbReference>
<dbReference type="Gene3D" id="3.90.1150.10">
    <property type="entry name" value="Aspartate Aminotransferase, domain 1"/>
    <property type="match status" value="1"/>
</dbReference>
<dbReference type="PANTHER" id="PTHR11808:SF80">
    <property type="entry name" value="CYSTATHIONINE GAMMA-LYASE"/>
    <property type="match status" value="1"/>
</dbReference>
<dbReference type="FunFam" id="3.90.1150.10:FF:000033">
    <property type="entry name" value="Cystathionine gamma-synthase"/>
    <property type="match status" value="1"/>
</dbReference>
<dbReference type="PATRIC" id="fig|740709.3.peg.826"/>
<feature type="modified residue" description="N6-(pyridoxal phosphate)lysine" evidence="3">
    <location>
        <position position="215"/>
    </location>
</feature>
<comment type="cofactor">
    <cofactor evidence="1 4">
        <name>pyridoxal 5'-phosphate</name>
        <dbReference type="ChEBI" id="CHEBI:597326"/>
    </cofactor>
</comment>
<dbReference type="InterPro" id="IPR015424">
    <property type="entry name" value="PyrdxlP-dep_Trfase"/>
</dbReference>
<evidence type="ECO:0000313" key="6">
    <source>
        <dbReference type="Proteomes" id="UP000014115"/>
    </source>
</evidence>
<keyword evidence="6" id="KW-1185">Reference proteome</keyword>
<dbReference type="RefSeq" id="WP_008487910.1">
    <property type="nucleotide sequence ID" value="NZ_AMRG01000004.1"/>
</dbReference>
<dbReference type="AlphaFoldDB" id="K2L4K9"/>
<dbReference type="GO" id="GO:0016846">
    <property type="term" value="F:carbon-sulfur lyase activity"/>
    <property type="evidence" value="ECO:0007669"/>
    <property type="project" value="TreeGrafter"/>
</dbReference>
<dbReference type="GO" id="GO:0019346">
    <property type="term" value="P:transsulfuration"/>
    <property type="evidence" value="ECO:0007669"/>
    <property type="project" value="InterPro"/>
</dbReference>
<dbReference type="Proteomes" id="UP000014115">
    <property type="component" value="Unassembled WGS sequence"/>
</dbReference>
<keyword evidence="5" id="KW-0456">Lyase</keyword>
<dbReference type="Pfam" id="PF01053">
    <property type="entry name" value="Cys_Met_Meta_PP"/>
    <property type="match status" value="1"/>
</dbReference>
<dbReference type="InterPro" id="IPR015421">
    <property type="entry name" value="PyrdxlP-dep_Trfase_major"/>
</dbReference>
<organism evidence="5 6">
    <name type="scientific">Idiomarina xiamenensis 10-D-4</name>
    <dbReference type="NCBI Taxonomy" id="740709"/>
    <lineage>
        <taxon>Bacteria</taxon>
        <taxon>Pseudomonadati</taxon>
        <taxon>Pseudomonadota</taxon>
        <taxon>Gammaproteobacteria</taxon>
        <taxon>Alteromonadales</taxon>
        <taxon>Idiomarinaceae</taxon>
        <taxon>Idiomarina</taxon>
    </lineage>
</organism>
<evidence type="ECO:0000313" key="5">
    <source>
        <dbReference type="EMBL" id="EKE84760.1"/>
    </source>
</evidence>
<evidence type="ECO:0000256" key="2">
    <source>
        <dbReference type="ARBA" id="ARBA00022898"/>
    </source>
</evidence>